<feature type="compositionally biased region" description="Acidic residues" evidence="1">
    <location>
        <begin position="9"/>
        <end position="18"/>
    </location>
</feature>
<reference evidence="2 3" key="1">
    <citation type="submission" date="2019-03" db="EMBL/GenBank/DDBJ databases">
        <title>Lake Tanganyika Metagenome-Assembled Genomes (MAGs).</title>
        <authorList>
            <person name="Tran P."/>
        </authorList>
    </citation>
    <scope>NUCLEOTIDE SEQUENCE [LARGE SCALE GENOMIC DNA]</scope>
    <source>
        <strain evidence="2">K_DeepCast_65m_m2_236</strain>
    </source>
</reference>
<dbReference type="Proteomes" id="UP000703893">
    <property type="component" value="Unassembled WGS sequence"/>
</dbReference>
<evidence type="ECO:0000256" key="1">
    <source>
        <dbReference type="SAM" id="MobiDB-lite"/>
    </source>
</evidence>
<gene>
    <name evidence="2" type="ORF">FJZ00_01220</name>
</gene>
<accession>A0A937X0J8</accession>
<proteinExistence type="predicted"/>
<dbReference type="AlphaFoldDB" id="A0A937X0J8"/>
<name>A0A937X0J8_9BACT</name>
<dbReference type="EMBL" id="VGJX01000039">
    <property type="protein sequence ID" value="MBM3273744.1"/>
    <property type="molecule type" value="Genomic_DNA"/>
</dbReference>
<evidence type="ECO:0000313" key="3">
    <source>
        <dbReference type="Proteomes" id="UP000703893"/>
    </source>
</evidence>
<comment type="caution">
    <text evidence="2">The sequence shown here is derived from an EMBL/GenBank/DDBJ whole genome shotgun (WGS) entry which is preliminary data.</text>
</comment>
<evidence type="ECO:0000313" key="2">
    <source>
        <dbReference type="EMBL" id="MBM3273744.1"/>
    </source>
</evidence>
<sequence>MPVAPVEEPLLEPPEEPPLEPPEAYEIGCEVTDEGAVAAGAMVETGDTDAVETGVTDAVETGVTDAVEAFATDWMALLDAFDSAGAEERADTAETDRATPACCTFALWAAANELTEAWKLPRVPVVLLI</sequence>
<feature type="region of interest" description="Disordered" evidence="1">
    <location>
        <begin position="1"/>
        <end position="23"/>
    </location>
</feature>
<organism evidence="2 3">
    <name type="scientific">Candidatus Tanganyikabacteria bacterium</name>
    <dbReference type="NCBI Taxonomy" id="2961651"/>
    <lineage>
        <taxon>Bacteria</taxon>
        <taxon>Bacillati</taxon>
        <taxon>Candidatus Sericytochromatia</taxon>
        <taxon>Candidatus Tanganyikabacteria</taxon>
    </lineage>
</organism>
<protein>
    <submittedName>
        <fullName evidence="2">Uncharacterized protein</fullName>
    </submittedName>
</protein>